<evidence type="ECO:0000313" key="3">
    <source>
        <dbReference type="Proteomes" id="UP000199035"/>
    </source>
</evidence>
<sequence length="315" mass="38044">MYQNIPLTNESFILISIEDFLISITHEQFIDDHDEFKRELLEAVVLFKQIYRFDLSYSRIINVFKRVMILVDYIMEKLDFHIYEDILRFEVNHIFHIQGMIQYEMKSAVQDIHQFRYQERKNQIELERYLNKMLKHYSRLLFVRVDVGINQEYQVNWDVEDFHRALEILRNRMSNKDTYFRHLQGCVWAFEQGAKKGYHCHLLLIYDGNMRDGDEWLGEEVGKYWQQCITNNHGSYYNCNRKENKEKFEVNGLLGIGMIHRNQPKQVANAIRAGMYLVNPNKVDQRLRAKTSPKMKTFGISQYEVCWRRGLDYCF</sequence>
<feature type="domain" description="YagK/YfjJ C-terminal" evidence="1">
    <location>
        <begin position="134"/>
        <end position="233"/>
    </location>
</feature>
<keyword evidence="3" id="KW-1185">Reference proteome</keyword>
<dbReference type="Proteomes" id="UP000199035">
    <property type="component" value="Unassembled WGS sequence"/>
</dbReference>
<reference evidence="3" key="1">
    <citation type="submission" date="2016-10" db="EMBL/GenBank/DDBJ databases">
        <authorList>
            <person name="Varghese N."/>
            <person name="Submissions S."/>
        </authorList>
    </citation>
    <scope>NUCLEOTIDE SEQUENCE [LARGE SCALE GENOMIC DNA]</scope>
    <source>
        <strain evidence="3">ANC 5109</strain>
    </source>
</reference>
<proteinExistence type="predicted"/>
<dbReference type="Pfam" id="PF11726">
    <property type="entry name" value="YagK_YfjJ_C"/>
    <property type="match status" value="1"/>
</dbReference>
<organism evidence="2 3">
    <name type="scientific">Acinetobacter kyonggiensis</name>
    <dbReference type="NCBI Taxonomy" id="595670"/>
    <lineage>
        <taxon>Bacteria</taxon>
        <taxon>Pseudomonadati</taxon>
        <taxon>Pseudomonadota</taxon>
        <taxon>Gammaproteobacteria</taxon>
        <taxon>Moraxellales</taxon>
        <taxon>Moraxellaceae</taxon>
        <taxon>Acinetobacter</taxon>
    </lineage>
</organism>
<evidence type="ECO:0000259" key="1">
    <source>
        <dbReference type="Pfam" id="PF11726"/>
    </source>
</evidence>
<gene>
    <name evidence="2" type="ORF">SAMN05421643_11024</name>
</gene>
<dbReference type="RefSeq" id="WP_092690042.1">
    <property type="nucleotide sequence ID" value="NZ_FNPK01000010.1"/>
</dbReference>
<name>A0A1H3JT01_9GAMM</name>
<protein>
    <recommendedName>
        <fullName evidence="1">YagK/YfjJ C-terminal domain-containing protein</fullName>
    </recommendedName>
</protein>
<dbReference type="EMBL" id="FNPK01000010">
    <property type="protein sequence ID" value="SDY42394.1"/>
    <property type="molecule type" value="Genomic_DNA"/>
</dbReference>
<accession>A0A1H3JT01</accession>
<dbReference type="AlphaFoldDB" id="A0A1H3JT01"/>
<evidence type="ECO:0000313" key="2">
    <source>
        <dbReference type="EMBL" id="SDY42394.1"/>
    </source>
</evidence>
<dbReference type="InterPro" id="IPR057271">
    <property type="entry name" value="YagK_YfjJ_C"/>
</dbReference>
<dbReference type="STRING" id="595670.SAMN05421643_11024"/>